<evidence type="ECO:0000313" key="2">
    <source>
        <dbReference type="EMBL" id="EPT02845.1"/>
    </source>
</evidence>
<organism evidence="2 3">
    <name type="scientific">Fomitopsis schrenkii</name>
    <name type="common">Brown rot fungus</name>
    <dbReference type="NCBI Taxonomy" id="2126942"/>
    <lineage>
        <taxon>Eukaryota</taxon>
        <taxon>Fungi</taxon>
        <taxon>Dikarya</taxon>
        <taxon>Basidiomycota</taxon>
        <taxon>Agaricomycotina</taxon>
        <taxon>Agaricomycetes</taxon>
        <taxon>Polyporales</taxon>
        <taxon>Fomitopsis</taxon>
    </lineage>
</organism>
<sequence>MSSAGLFNIKKQLTFYGAYHNNPINITIHEIFVPVLLWTFQVLASALPVPELFPSVHLKFNEYLAFDLNWSAVHAALYILYYFALEPTAAFLYAPQFTLSLLTATAYAHTPDALKYAAFIHIGSWIAQFAGHFGAEGRSPALLDNLVGAVVLAPFFVHLEVLFALGYKPQLHNELKKSIDEEIAKFKKAEKVAGKNN</sequence>
<evidence type="ECO:0000313" key="3">
    <source>
        <dbReference type="Proteomes" id="UP000015241"/>
    </source>
</evidence>
<dbReference type="InParanoid" id="S8FX60"/>
<keyword evidence="1" id="KW-0812">Transmembrane</keyword>
<dbReference type="Pfam" id="PF06127">
    <property type="entry name" value="Mpo1-like"/>
    <property type="match status" value="1"/>
</dbReference>
<dbReference type="PANTHER" id="PTHR28026">
    <property type="entry name" value="DUF962 DOMAIN PROTEIN (AFU_ORTHOLOGUE AFUA_8G05310)"/>
    <property type="match status" value="1"/>
</dbReference>
<evidence type="ECO:0000256" key="1">
    <source>
        <dbReference type="SAM" id="Phobius"/>
    </source>
</evidence>
<dbReference type="GO" id="GO:0016020">
    <property type="term" value="C:membrane"/>
    <property type="evidence" value="ECO:0007669"/>
    <property type="project" value="GOC"/>
</dbReference>
<keyword evidence="1" id="KW-1133">Transmembrane helix</keyword>
<proteinExistence type="predicted"/>
<dbReference type="Proteomes" id="UP000015241">
    <property type="component" value="Unassembled WGS sequence"/>
</dbReference>
<feature type="transmembrane region" description="Helical" evidence="1">
    <location>
        <begin position="116"/>
        <end position="134"/>
    </location>
</feature>
<dbReference type="AlphaFoldDB" id="S8FX60"/>
<dbReference type="PANTHER" id="PTHR28026:SF9">
    <property type="entry name" value="2-HYDROXY-PALMITIC ACID DIOXYGENASE MPO1"/>
    <property type="match status" value="1"/>
</dbReference>
<evidence type="ECO:0008006" key="4">
    <source>
        <dbReference type="Google" id="ProtNLM"/>
    </source>
</evidence>
<dbReference type="eggNOG" id="KOG3292">
    <property type="taxonomic scope" value="Eukaryota"/>
</dbReference>
<gene>
    <name evidence="2" type="ORF">FOMPIDRAFT_1015111</name>
</gene>
<dbReference type="GO" id="GO:0005783">
    <property type="term" value="C:endoplasmic reticulum"/>
    <property type="evidence" value="ECO:0007669"/>
    <property type="project" value="TreeGrafter"/>
</dbReference>
<dbReference type="HOGENOM" id="CLU_081702_1_0_1"/>
<dbReference type="GO" id="GO:0046521">
    <property type="term" value="P:sphingoid catabolic process"/>
    <property type="evidence" value="ECO:0007669"/>
    <property type="project" value="TreeGrafter"/>
</dbReference>
<feature type="transmembrane region" description="Helical" evidence="1">
    <location>
        <begin position="65"/>
        <end position="84"/>
    </location>
</feature>
<dbReference type="InterPro" id="IPR009305">
    <property type="entry name" value="Mpo1-like"/>
</dbReference>
<reference evidence="2 3" key="1">
    <citation type="journal article" date="2012" name="Science">
        <title>The Paleozoic origin of enzymatic lignin decomposition reconstructed from 31 fungal genomes.</title>
        <authorList>
            <person name="Floudas D."/>
            <person name="Binder M."/>
            <person name="Riley R."/>
            <person name="Barry K."/>
            <person name="Blanchette R.A."/>
            <person name="Henrissat B."/>
            <person name="Martinez A.T."/>
            <person name="Otillar R."/>
            <person name="Spatafora J.W."/>
            <person name="Yadav J.S."/>
            <person name="Aerts A."/>
            <person name="Benoit I."/>
            <person name="Boyd A."/>
            <person name="Carlson A."/>
            <person name="Copeland A."/>
            <person name="Coutinho P.M."/>
            <person name="de Vries R.P."/>
            <person name="Ferreira P."/>
            <person name="Findley K."/>
            <person name="Foster B."/>
            <person name="Gaskell J."/>
            <person name="Glotzer D."/>
            <person name="Gorecki P."/>
            <person name="Heitman J."/>
            <person name="Hesse C."/>
            <person name="Hori C."/>
            <person name="Igarashi K."/>
            <person name="Jurgens J.A."/>
            <person name="Kallen N."/>
            <person name="Kersten P."/>
            <person name="Kohler A."/>
            <person name="Kuees U."/>
            <person name="Kumar T.K.A."/>
            <person name="Kuo A."/>
            <person name="LaButti K."/>
            <person name="Larrondo L.F."/>
            <person name="Lindquist E."/>
            <person name="Ling A."/>
            <person name="Lombard V."/>
            <person name="Lucas S."/>
            <person name="Lundell T."/>
            <person name="Martin R."/>
            <person name="McLaughlin D.J."/>
            <person name="Morgenstern I."/>
            <person name="Morin E."/>
            <person name="Murat C."/>
            <person name="Nagy L.G."/>
            <person name="Nolan M."/>
            <person name="Ohm R.A."/>
            <person name="Patyshakuliyeva A."/>
            <person name="Rokas A."/>
            <person name="Ruiz-Duenas F.J."/>
            <person name="Sabat G."/>
            <person name="Salamov A."/>
            <person name="Samejima M."/>
            <person name="Schmutz J."/>
            <person name="Slot J.C."/>
            <person name="St John F."/>
            <person name="Stenlid J."/>
            <person name="Sun H."/>
            <person name="Sun S."/>
            <person name="Syed K."/>
            <person name="Tsang A."/>
            <person name="Wiebenga A."/>
            <person name="Young D."/>
            <person name="Pisabarro A."/>
            <person name="Eastwood D.C."/>
            <person name="Martin F."/>
            <person name="Cullen D."/>
            <person name="Grigoriev I.V."/>
            <person name="Hibbett D.S."/>
        </authorList>
    </citation>
    <scope>NUCLEOTIDE SEQUENCE</scope>
    <source>
        <strain evidence="3">FP-58527</strain>
    </source>
</reference>
<dbReference type="EMBL" id="KE504133">
    <property type="protein sequence ID" value="EPT02845.1"/>
    <property type="molecule type" value="Genomic_DNA"/>
</dbReference>
<protein>
    <recommendedName>
        <fullName evidence="4">DUF962-domain-containing protein</fullName>
    </recommendedName>
</protein>
<keyword evidence="3" id="KW-1185">Reference proteome</keyword>
<dbReference type="FunCoup" id="S8FX60">
    <property type="interactions" value="96"/>
</dbReference>
<feature type="transmembrane region" description="Helical" evidence="1">
    <location>
        <begin position="31"/>
        <end position="53"/>
    </location>
</feature>
<name>S8FX60_FOMSC</name>
<keyword evidence="1" id="KW-0472">Membrane</keyword>
<feature type="transmembrane region" description="Helical" evidence="1">
    <location>
        <begin position="146"/>
        <end position="167"/>
    </location>
</feature>
<accession>S8FX60</accession>
<dbReference type="OrthoDB" id="2124888at2759"/>